<dbReference type="EMBL" id="SMGD01000014">
    <property type="protein sequence ID" value="TCK47456.1"/>
    <property type="molecule type" value="Genomic_DNA"/>
</dbReference>
<dbReference type="Pfam" id="PF25963">
    <property type="entry name" value="Beta-barrel_AAEA"/>
    <property type="match status" value="1"/>
</dbReference>
<dbReference type="InterPro" id="IPR050739">
    <property type="entry name" value="MFP"/>
</dbReference>
<dbReference type="PANTHER" id="PTHR30386">
    <property type="entry name" value="MEMBRANE FUSION SUBUNIT OF EMRAB-TOLC MULTIDRUG EFFLUX PUMP"/>
    <property type="match status" value="1"/>
</dbReference>
<organism evidence="10 11">
    <name type="scientific">Celerinatantimonas diazotrophica</name>
    <dbReference type="NCBI Taxonomy" id="412034"/>
    <lineage>
        <taxon>Bacteria</taxon>
        <taxon>Pseudomonadati</taxon>
        <taxon>Pseudomonadota</taxon>
        <taxon>Gammaproteobacteria</taxon>
        <taxon>Celerinatantimonadaceae</taxon>
        <taxon>Celerinatantimonas</taxon>
    </lineage>
</organism>
<evidence type="ECO:0000313" key="10">
    <source>
        <dbReference type="EMBL" id="TCK47456.1"/>
    </source>
</evidence>
<dbReference type="SUPFAM" id="SSF111369">
    <property type="entry name" value="HlyD-like secretion proteins"/>
    <property type="match status" value="3"/>
</dbReference>
<comment type="subcellular location">
    <subcellularLocation>
        <location evidence="1">Membrane</location>
        <topology evidence="1">Single-pass membrane protein</topology>
    </subcellularLocation>
</comment>
<dbReference type="Gene3D" id="1.10.287.470">
    <property type="entry name" value="Helix hairpin bin"/>
    <property type="match status" value="2"/>
</dbReference>
<dbReference type="Gene3D" id="2.40.50.100">
    <property type="match status" value="1"/>
</dbReference>
<keyword evidence="3" id="KW-0812">Transmembrane</keyword>
<keyword evidence="5" id="KW-0472">Membrane</keyword>
<reference evidence="10 11" key="1">
    <citation type="submission" date="2019-03" db="EMBL/GenBank/DDBJ databases">
        <title>Genomic Encyclopedia of Type Strains, Phase IV (KMG-IV): sequencing the most valuable type-strain genomes for metagenomic binning, comparative biology and taxonomic classification.</title>
        <authorList>
            <person name="Goeker M."/>
        </authorList>
    </citation>
    <scope>NUCLEOTIDE SEQUENCE [LARGE SCALE GENOMIC DNA]</scope>
    <source>
        <strain evidence="10 11">DSM 18577</strain>
    </source>
</reference>
<keyword evidence="6" id="KW-0175">Coiled coil</keyword>
<dbReference type="Proteomes" id="UP000295565">
    <property type="component" value="Unassembled WGS sequence"/>
</dbReference>
<dbReference type="Pfam" id="PF25876">
    <property type="entry name" value="HH_MFP_RND"/>
    <property type="match status" value="1"/>
</dbReference>
<dbReference type="InterPro" id="IPR058624">
    <property type="entry name" value="MdtA-like_HH"/>
</dbReference>
<evidence type="ECO:0000256" key="2">
    <source>
        <dbReference type="ARBA" id="ARBA00009477"/>
    </source>
</evidence>
<dbReference type="AlphaFoldDB" id="A0A4R1JA01"/>
<feature type="domain" description="Multidrug resistance protein MdtA-like alpha-helical hairpin" evidence="7">
    <location>
        <begin position="107"/>
        <end position="173"/>
    </location>
</feature>
<sequence>MKKVLILFAIIFVVLTGGYTWQTHRPIETDDAYVRGNITTISPKVSGQVIKIYVDDNQQVKKGQLLVQIDDQDYQKQYAQAQHSWQSANAKLRQLQSSYRYQQTVIAQVRATLASKLANLDKAQHDYQRYFSLKNSGAVSLEQFDSAQNSYKSQHALVKAEQSNLAGQKIQLKILKEQLAGAQANQQQLADAVALAKLKLSYTAIKAPIDGVIGNRSVQTGSYASIGSALFSIVPLSNLWVVANFKENQINQLHPHQSVKILVDSFNNTPIIGHIDSISPGTNASFSAIPTSNGSGNFVKVVQRIPIKIDLPSSLSLRLVPGMSATVRAITP</sequence>
<evidence type="ECO:0000259" key="9">
    <source>
        <dbReference type="Pfam" id="PF25963"/>
    </source>
</evidence>
<gene>
    <name evidence="10" type="ORF">EV690_2480</name>
</gene>
<accession>A0A4R1JA01</accession>
<evidence type="ECO:0000259" key="8">
    <source>
        <dbReference type="Pfam" id="PF25917"/>
    </source>
</evidence>
<keyword evidence="4" id="KW-1133">Transmembrane helix</keyword>
<dbReference type="Pfam" id="PF25917">
    <property type="entry name" value="BSH_RND"/>
    <property type="match status" value="1"/>
</dbReference>
<dbReference type="Gene3D" id="2.40.30.170">
    <property type="match status" value="1"/>
</dbReference>
<comment type="caution">
    <text evidence="10">The sequence shown here is derived from an EMBL/GenBank/DDBJ whole genome shotgun (WGS) entry which is preliminary data.</text>
</comment>
<evidence type="ECO:0000256" key="3">
    <source>
        <dbReference type="ARBA" id="ARBA00022692"/>
    </source>
</evidence>
<evidence type="ECO:0000256" key="5">
    <source>
        <dbReference type="ARBA" id="ARBA00023136"/>
    </source>
</evidence>
<feature type="domain" description="p-hydroxybenzoic acid efflux pump subunit AaeA-like beta-barrel" evidence="9">
    <location>
        <begin position="239"/>
        <end position="328"/>
    </location>
</feature>
<evidence type="ECO:0000256" key="1">
    <source>
        <dbReference type="ARBA" id="ARBA00004167"/>
    </source>
</evidence>
<evidence type="ECO:0000259" key="7">
    <source>
        <dbReference type="Pfam" id="PF25876"/>
    </source>
</evidence>
<keyword evidence="11" id="KW-1185">Reference proteome</keyword>
<feature type="domain" description="Multidrug resistance protein MdtA-like barrel-sandwich hybrid" evidence="8">
    <location>
        <begin position="38"/>
        <end position="234"/>
    </location>
</feature>
<evidence type="ECO:0000313" key="11">
    <source>
        <dbReference type="Proteomes" id="UP000295565"/>
    </source>
</evidence>
<evidence type="ECO:0000256" key="4">
    <source>
        <dbReference type="ARBA" id="ARBA00022989"/>
    </source>
</evidence>
<dbReference type="PANTHER" id="PTHR30386:SF26">
    <property type="entry name" value="TRANSPORT PROTEIN COMB"/>
    <property type="match status" value="1"/>
</dbReference>
<name>A0A4R1JA01_9GAMM</name>
<dbReference type="OrthoDB" id="9811754at2"/>
<dbReference type="GO" id="GO:0016020">
    <property type="term" value="C:membrane"/>
    <property type="evidence" value="ECO:0007669"/>
    <property type="project" value="UniProtKB-SubCell"/>
</dbReference>
<protein>
    <submittedName>
        <fullName evidence="10">Hemolysin A secretion protein HlyD</fullName>
    </submittedName>
</protein>
<comment type="similarity">
    <text evidence="2">Belongs to the membrane fusion protein (MFP) (TC 8.A.1) family.</text>
</comment>
<dbReference type="InterPro" id="IPR058625">
    <property type="entry name" value="MdtA-like_BSH"/>
</dbReference>
<proteinExistence type="inferred from homology"/>
<dbReference type="InterPro" id="IPR058634">
    <property type="entry name" value="AaeA-lik-b-barrel"/>
</dbReference>
<evidence type="ECO:0000256" key="6">
    <source>
        <dbReference type="SAM" id="Coils"/>
    </source>
</evidence>
<feature type="coiled-coil region" evidence="6">
    <location>
        <begin position="158"/>
        <end position="192"/>
    </location>
</feature>
<dbReference type="RefSeq" id="WP_131913272.1">
    <property type="nucleotide sequence ID" value="NZ_OU594967.1"/>
</dbReference>